<evidence type="ECO:0000256" key="10">
    <source>
        <dbReference type="ARBA" id="ARBA00023128"/>
    </source>
</evidence>
<keyword evidence="9 12" id="KW-1133">Transmembrane helix</keyword>
<gene>
    <name evidence="13" type="ORF">ONE63_008463</name>
</gene>
<keyword evidence="14" id="KW-1185">Reference proteome</keyword>
<evidence type="ECO:0000256" key="11">
    <source>
        <dbReference type="ARBA" id="ARBA00023136"/>
    </source>
</evidence>
<keyword evidence="7" id="KW-0999">Mitochondrion inner membrane</keyword>
<comment type="subcellular location">
    <subcellularLocation>
        <location evidence="2">Mitochondrion inner membrane</location>
        <topology evidence="2">Single-pass membrane protein</topology>
        <orientation evidence="2">Matrix side</orientation>
    </subcellularLocation>
</comment>
<evidence type="ECO:0000313" key="14">
    <source>
        <dbReference type="Proteomes" id="UP001075354"/>
    </source>
</evidence>
<comment type="similarity">
    <text evidence="3">Belongs to the complex I NDUFB3 subunit family.</text>
</comment>
<name>A0AAV7XQD9_9NEOP</name>
<evidence type="ECO:0000256" key="2">
    <source>
        <dbReference type="ARBA" id="ARBA00004298"/>
    </source>
</evidence>
<feature type="transmembrane region" description="Helical" evidence="12">
    <location>
        <begin position="75"/>
        <end position="95"/>
    </location>
</feature>
<evidence type="ECO:0000256" key="1">
    <source>
        <dbReference type="ARBA" id="ARBA00003195"/>
    </source>
</evidence>
<dbReference type="AlphaFoldDB" id="A0AAV7XQD9"/>
<evidence type="ECO:0000256" key="5">
    <source>
        <dbReference type="ARBA" id="ARBA00022660"/>
    </source>
</evidence>
<keyword evidence="11 12" id="KW-0472">Membrane</keyword>
<evidence type="ECO:0000256" key="7">
    <source>
        <dbReference type="ARBA" id="ARBA00022792"/>
    </source>
</evidence>
<protein>
    <recommendedName>
        <fullName evidence="15">NADH dehydrogenase [ubiquinone] 1 beta subcomplex subunit 3</fullName>
    </recommendedName>
</protein>
<reference evidence="13" key="1">
    <citation type="submission" date="2022-12" db="EMBL/GenBank/DDBJ databases">
        <title>Chromosome-level genome assembly of the bean flower thrips Megalurothrips usitatus.</title>
        <authorList>
            <person name="Ma L."/>
            <person name="Liu Q."/>
            <person name="Li H."/>
            <person name="Cai W."/>
        </authorList>
    </citation>
    <scope>NUCLEOTIDE SEQUENCE</scope>
    <source>
        <strain evidence="13">Cailab_2022a</strain>
    </source>
</reference>
<accession>A0AAV7XQD9</accession>
<dbReference type="GO" id="GO:0005743">
    <property type="term" value="C:mitochondrial inner membrane"/>
    <property type="evidence" value="ECO:0007669"/>
    <property type="project" value="UniProtKB-SubCell"/>
</dbReference>
<dbReference type="InterPro" id="IPR012576">
    <property type="entry name" value="NDUFB3"/>
</dbReference>
<evidence type="ECO:0008006" key="15">
    <source>
        <dbReference type="Google" id="ProtNLM"/>
    </source>
</evidence>
<dbReference type="Pfam" id="PF08122">
    <property type="entry name" value="NDUF_B12"/>
    <property type="match status" value="1"/>
</dbReference>
<keyword evidence="10" id="KW-0496">Mitochondrion</keyword>
<evidence type="ECO:0000256" key="3">
    <source>
        <dbReference type="ARBA" id="ARBA00005667"/>
    </source>
</evidence>
<comment type="caution">
    <text evidence="13">The sequence shown here is derived from an EMBL/GenBank/DDBJ whole genome shotgun (WGS) entry which is preliminary data.</text>
</comment>
<evidence type="ECO:0000256" key="8">
    <source>
        <dbReference type="ARBA" id="ARBA00022982"/>
    </source>
</evidence>
<evidence type="ECO:0000256" key="4">
    <source>
        <dbReference type="ARBA" id="ARBA00022448"/>
    </source>
</evidence>
<sequence length="110" mass="12502">MGGDHHHHEPPYKVPDYRVFKVDAKSPELVHIQNVLAEKGLKDPWMRNEVWRYNRDLIGPQTWSNRWGRLMFRKFHYGLALALATVGLEMGYAAATGGNDHGHGGHGGHH</sequence>
<evidence type="ECO:0000256" key="6">
    <source>
        <dbReference type="ARBA" id="ARBA00022692"/>
    </source>
</evidence>
<keyword evidence="6 12" id="KW-0812">Transmembrane</keyword>
<organism evidence="13 14">
    <name type="scientific">Megalurothrips usitatus</name>
    <name type="common">bean blossom thrips</name>
    <dbReference type="NCBI Taxonomy" id="439358"/>
    <lineage>
        <taxon>Eukaryota</taxon>
        <taxon>Metazoa</taxon>
        <taxon>Ecdysozoa</taxon>
        <taxon>Arthropoda</taxon>
        <taxon>Hexapoda</taxon>
        <taxon>Insecta</taxon>
        <taxon>Pterygota</taxon>
        <taxon>Neoptera</taxon>
        <taxon>Paraneoptera</taxon>
        <taxon>Thysanoptera</taxon>
        <taxon>Terebrantia</taxon>
        <taxon>Thripoidea</taxon>
        <taxon>Thripidae</taxon>
        <taxon>Megalurothrips</taxon>
    </lineage>
</organism>
<evidence type="ECO:0000313" key="13">
    <source>
        <dbReference type="EMBL" id="KAJ1526914.1"/>
    </source>
</evidence>
<evidence type="ECO:0000256" key="9">
    <source>
        <dbReference type="ARBA" id="ARBA00022989"/>
    </source>
</evidence>
<keyword evidence="4" id="KW-0813">Transport</keyword>
<keyword evidence="8" id="KW-0249">Electron transport</keyword>
<dbReference type="GO" id="GO:0022900">
    <property type="term" value="P:electron transport chain"/>
    <property type="evidence" value="ECO:0007669"/>
    <property type="project" value="InterPro"/>
</dbReference>
<proteinExistence type="inferred from homology"/>
<evidence type="ECO:0000256" key="12">
    <source>
        <dbReference type="SAM" id="Phobius"/>
    </source>
</evidence>
<dbReference type="Proteomes" id="UP001075354">
    <property type="component" value="Chromosome 6"/>
</dbReference>
<keyword evidence="5" id="KW-0679">Respiratory chain</keyword>
<comment type="function">
    <text evidence="1">Accessory subunit of the mitochondrial membrane respiratory chain NADH dehydrogenase (Complex I), that is believed not to be involved in catalysis. Complex I functions in the transfer of electrons from NADH to the respiratory chain. The immediate electron acceptor for the enzyme is believed to be ubiquinone.</text>
</comment>
<dbReference type="EMBL" id="JAPTSV010000006">
    <property type="protein sequence ID" value="KAJ1526914.1"/>
    <property type="molecule type" value="Genomic_DNA"/>
</dbReference>